<dbReference type="Pfam" id="PF13547">
    <property type="entry name" value="GTA_TIM"/>
    <property type="match status" value="1"/>
</dbReference>
<dbReference type="Proteomes" id="UP000606730">
    <property type="component" value="Unassembled WGS sequence"/>
</dbReference>
<dbReference type="CDD" id="cd19607">
    <property type="entry name" value="GTA_TIM-barrel-like"/>
    <property type="match status" value="1"/>
</dbReference>
<dbReference type="InterPro" id="IPR056490">
    <property type="entry name" value="Rcc01698_C"/>
</dbReference>
<evidence type="ECO:0000313" key="5">
    <source>
        <dbReference type="EMBL" id="GGE40640.1"/>
    </source>
</evidence>
<dbReference type="InterPro" id="IPR017853">
    <property type="entry name" value="GH"/>
</dbReference>
<dbReference type="OrthoDB" id="8445115at2"/>
<gene>
    <name evidence="5" type="ORF">GCM10011517_05380</name>
</gene>
<comment type="caution">
    <text evidence="5">The sequence shown here is derived from an EMBL/GenBank/DDBJ whole genome shotgun (WGS) entry which is preliminary data.</text>
</comment>
<dbReference type="RefSeq" id="WP_095596550.1">
    <property type="nucleotide sequence ID" value="NZ_BMKN01000001.1"/>
</dbReference>
<evidence type="ECO:0000259" key="4">
    <source>
        <dbReference type="Pfam" id="PF23666"/>
    </source>
</evidence>
<dbReference type="Pfam" id="PF13550">
    <property type="entry name" value="Phage-tail_3"/>
    <property type="match status" value="1"/>
</dbReference>
<dbReference type="Gene3D" id="3.20.20.80">
    <property type="entry name" value="Glycosidases"/>
    <property type="match status" value="1"/>
</dbReference>
<evidence type="ECO:0000256" key="1">
    <source>
        <dbReference type="SAM" id="MobiDB-lite"/>
    </source>
</evidence>
<accession>A0A917ABL3</accession>
<organism evidence="5 6">
    <name type="scientific">Actibacterium pelagium</name>
    <dbReference type="NCBI Taxonomy" id="2029103"/>
    <lineage>
        <taxon>Bacteria</taxon>
        <taxon>Pseudomonadati</taxon>
        <taxon>Pseudomonadota</taxon>
        <taxon>Alphaproteobacteria</taxon>
        <taxon>Rhodobacterales</taxon>
        <taxon>Roseobacteraceae</taxon>
        <taxon>Actibacterium</taxon>
    </lineage>
</organism>
<proteinExistence type="predicted"/>
<evidence type="ECO:0000259" key="3">
    <source>
        <dbReference type="Pfam" id="PF13550"/>
    </source>
</evidence>
<feature type="domain" description="Rcc01698-like C-terminal" evidence="4">
    <location>
        <begin position="1049"/>
        <end position="1149"/>
    </location>
</feature>
<keyword evidence="6" id="KW-1185">Reference proteome</keyword>
<name>A0A917ABL3_9RHOB</name>
<feature type="region of interest" description="Disordered" evidence="1">
    <location>
        <begin position="664"/>
        <end position="686"/>
    </location>
</feature>
<dbReference type="EMBL" id="BMKN01000001">
    <property type="protein sequence ID" value="GGE40640.1"/>
    <property type="molecule type" value="Genomic_DNA"/>
</dbReference>
<dbReference type="InterPro" id="IPR032876">
    <property type="entry name" value="J_dom"/>
</dbReference>
<dbReference type="InterPro" id="IPR025195">
    <property type="entry name" value="GTA_TIM_dom"/>
</dbReference>
<evidence type="ECO:0000313" key="6">
    <source>
        <dbReference type="Proteomes" id="UP000606730"/>
    </source>
</evidence>
<reference evidence="5" key="2">
    <citation type="submission" date="2020-09" db="EMBL/GenBank/DDBJ databases">
        <authorList>
            <person name="Sun Q."/>
            <person name="Zhou Y."/>
        </authorList>
    </citation>
    <scope>NUCLEOTIDE SEQUENCE</scope>
    <source>
        <strain evidence="5">CGMCC 1.16012</strain>
    </source>
</reference>
<dbReference type="Pfam" id="PF23666">
    <property type="entry name" value="Rcc01698_C"/>
    <property type="match status" value="1"/>
</dbReference>
<feature type="domain" description="GTA TIM-barrel-like" evidence="2">
    <location>
        <begin position="442"/>
        <end position="738"/>
    </location>
</feature>
<reference evidence="5" key="1">
    <citation type="journal article" date="2014" name="Int. J. Syst. Evol. Microbiol.">
        <title>Complete genome sequence of Corynebacterium casei LMG S-19264T (=DSM 44701T), isolated from a smear-ripened cheese.</title>
        <authorList>
            <consortium name="US DOE Joint Genome Institute (JGI-PGF)"/>
            <person name="Walter F."/>
            <person name="Albersmeier A."/>
            <person name="Kalinowski J."/>
            <person name="Ruckert C."/>
        </authorList>
    </citation>
    <scope>NUCLEOTIDE SEQUENCE</scope>
    <source>
        <strain evidence="5">CGMCC 1.16012</strain>
    </source>
</reference>
<evidence type="ECO:0000259" key="2">
    <source>
        <dbReference type="Pfam" id="PF13547"/>
    </source>
</evidence>
<sequence length="1305" mass="140708">MATIVLSAAGAAAGASIGGSVLGLSSVVLGRAVGATLGRVVDQRLLGAGAQPVETGRIDRLRLSGASEGSAVQSVFGRTRVGGQVIWASNFLESFSESGGGKGSSSSSPTVRSYSYSVSLALALCEGEILRIARVWADGEEIPVDDLNMRVYRGGEDQLPDPKIEAIEGADKAPAYRGLAYVVIEDLQLAPYGNRVPQLSFEVMRAVPSVDGAETLQDIVQGVALIPGMGEYGLATTPVHYSEGLGLKQSANVHSPGSRTDFDVSLDALNEELPNCGSTLLVASWFGDDLRCGLCQIRPKVEQKDFDGAEMPWRVAGLSRDQAEVVPQLDGDEVYGGTTADAAVLEGIAALKAAGKSITFYPFLVMEQLADNQLVNPWTGSEGQPHLPWRGRITTSLAQGLEGSPDGTAAAGAEVAAFFGNASVTDFQASSGTVQYTGPAEWSFRRFILHYAHLCVMAGGVDTFCIGSEMRGLTQIRGSGNNFPAVAALVQLAADVRSILGPDVKLTYAADWSEYFGYHPQDGSGDVFFHLDPLWSSDDIDFVGIDNYMPLSDWRDGRSHADAEAGSIYDLAYLQSNIEGGEGYDWYYASEEGAQAQRRLPIEDGAYSEPWIYRFKDIRNWWSRTHHDRVDGIRQEPATGWVPQSKPVVFVEYGCAAIDKGANQPNRFLDPKSSESGLPRGSNGRRDDYMQAQYLRALTGYWSAAENNPVSSSYGGPMIDLASSHVWAWDARPYPRFPANSKLWTDGGNYARGHWLNGRATAQPLAAVVKDICLRSGVSKVETGDLHGNVRGYSVFGTEDARSILQPLMLAHGFDAFEREGRLVFKSRNGHEDALVDPDFVVANQDGADLLKTRAAEAEMADRIALSFVEADGAYETRSAEAIFSDERNVSVSSSEVPMALTANEGRMTAERWLAEARIARDSLRFSLPLSQMDLGPGDILRLENDGASERYRIDSVEHCTAREIEATRVGHGNYDAVPWVEDTPSLAPFAPPLPVSFQFLDLPLFKDTQNPHAPHLAVTAHPWPGSVSVFSSDTDSGFTLNSVIETAAVIGQTETELYRAPAGLWDNGPGLRVKLAGGALSSAQMMSVLNGANAVAIGDGSADKWEVFQFAEADLIEAQTYVLRTRLRGQLGTEAAMRDVWPVGSLVVLLDSRVGQIDMPLDTRGLARNYRVGPSGRPVDDPSYGQVQLAFDGVGLRPYRPCHLRARLNPSGDIHTSWIRQTRIDGDSWQSTEVPLGEAQEAYLLRVLDAESKIVREATTSEPAFIYSAAQQAEDGNASGFRIAVAQISESFGPGPSAEIDAPV</sequence>
<protein>
    <submittedName>
        <fullName evidence="5">Phage host specificity protein</fullName>
    </submittedName>
</protein>
<feature type="domain" description="Tip attachment protein J" evidence="3">
    <location>
        <begin position="799"/>
        <end position="958"/>
    </location>
</feature>
<dbReference type="SUPFAM" id="SSF51445">
    <property type="entry name" value="(Trans)glycosidases"/>
    <property type="match status" value="1"/>
</dbReference>